<dbReference type="Proteomes" id="UP000886653">
    <property type="component" value="Unassembled WGS sequence"/>
</dbReference>
<reference evidence="1" key="1">
    <citation type="submission" date="2013-11" db="EMBL/GenBank/DDBJ databases">
        <title>Genome sequence of the fusiform rust pathogen reveals effectors for host alternation and coevolution with pine.</title>
        <authorList>
            <consortium name="DOE Joint Genome Institute"/>
            <person name="Smith K."/>
            <person name="Pendleton A."/>
            <person name="Kubisiak T."/>
            <person name="Anderson C."/>
            <person name="Salamov A."/>
            <person name="Aerts A."/>
            <person name="Riley R."/>
            <person name="Clum A."/>
            <person name="Lindquist E."/>
            <person name="Ence D."/>
            <person name="Campbell M."/>
            <person name="Kronenberg Z."/>
            <person name="Feau N."/>
            <person name="Dhillon B."/>
            <person name="Hamelin R."/>
            <person name="Burleigh J."/>
            <person name="Smith J."/>
            <person name="Yandell M."/>
            <person name="Nelson C."/>
            <person name="Grigoriev I."/>
            <person name="Davis J."/>
        </authorList>
    </citation>
    <scope>NUCLEOTIDE SEQUENCE</scope>
    <source>
        <strain evidence="1">G11</strain>
    </source>
</reference>
<organism evidence="1 2">
    <name type="scientific">Cronartium quercuum f. sp. fusiforme G11</name>
    <dbReference type="NCBI Taxonomy" id="708437"/>
    <lineage>
        <taxon>Eukaryota</taxon>
        <taxon>Fungi</taxon>
        <taxon>Dikarya</taxon>
        <taxon>Basidiomycota</taxon>
        <taxon>Pucciniomycotina</taxon>
        <taxon>Pucciniomycetes</taxon>
        <taxon>Pucciniales</taxon>
        <taxon>Coleosporiaceae</taxon>
        <taxon>Cronartium</taxon>
    </lineage>
</organism>
<comment type="caution">
    <text evidence="1">The sequence shown here is derived from an EMBL/GenBank/DDBJ whole genome shotgun (WGS) entry which is preliminary data.</text>
</comment>
<protein>
    <submittedName>
        <fullName evidence="1">Uncharacterized protein</fullName>
    </submittedName>
</protein>
<evidence type="ECO:0000313" key="1">
    <source>
        <dbReference type="EMBL" id="KAG0145189.1"/>
    </source>
</evidence>
<keyword evidence="2" id="KW-1185">Reference proteome</keyword>
<sequence length="138" mass="15360">MTFENVPNDKRDFITAFVNKVSGPVTAKDYGKAWDNLGGPVEILTIKNKFLHQGPETFHTRDEFVAALKRYEQAYGTLTAKLDYAKITKSQPLTAYLSGSLSLGNIQILKLPLNVNVTLRDDIEKVKTLKLTIKTTGS</sequence>
<proteinExistence type="predicted"/>
<gene>
    <name evidence="1" type="ORF">CROQUDRAFT_716233</name>
</gene>
<dbReference type="AlphaFoldDB" id="A0A9P6NJB4"/>
<dbReference type="EMBL" id="MU167281">
    <property type="protein sequence ID" value="KAG0145189.1"/>
    <property type="molecule type" value="Genomic_DNA"/>
</dbReference>
<accession>A0A9P6NJB4</accession>
<evidence type="ECO:0000313" key="2">
    <source>
        <dbReference type="Proteomes" id="UP000886653"/>
    </source>
</evidence>
<name>A0A9P6NJB4_9BASI</name>